<evidence type="ECO:0000313" key="2">
    <source>
        <dbReference type="EMBL" id="EFL39894.1"/>
    </source>
</evidence>
<feature type="compositionally biased region" description="Low complexity" evidence="1">
    <location>
        <begin position="120"/>
        <end position="134"/>
    </location>
</feature>
<dbReference type="Proteomes" id="UP000002968">
    <property type="component" value="Unassembled WGS sequence"/>
</dbReference>
<evidence type="ECO:0000256" key="1">
    <source>
        <dbReference type="SAM" id="MobiDB-lite"/>
    </source>
</evidence>
<dbReference type="EMBL" id="GG657758">
    <property type="protein sequence ID" value="EFL39894.1"/>
    <property type="molecule type" value="Genomic_DNA"/>
</dbReference>
<evidence type="ECO:0000313" key="3">
    <source>
        <dbReference type="Proteomes" id="UP000002968"/>
    </source>
</evidence>
<sequence>MPCAEPGGARSRSGPPTPSGAAAMAPSPDDFDRAPSPAGSPRARDLGLRRARRLTRWAGVTAVTGAAALGGLYSHLLPGGTADPPAQSPSAPSTTGSHEGDDGGHEDDGPAAPQPPSQPPTATQQQPHTTTGAS</sequence>
<keyword evidence="3" id="KW-1185">Reference proteome</keyword>
<accession>D9XXW8</accession>
<dbReference type="HOGENOM" id="CLU_1895017_0_0_11"/>
<feature type="region of interest" description="Disordered" evidence="1">
    <location>
        <begin position="73"/>
        <end position="134"/>
    </location>
</feature>
<feature type="region of interest" description="Disordered" evidence="1">
    <location>
        <begin position="1"/>
        <end position="50"/>
    </location>
</feature>
<proteinExistence type="predicted"/>
<feature type="compositionally biased region" description="Basic and acidic residues" evidence="1">
    <location>
        <begin position="98"/>
        <end position="108"/>
    </location>
</feature>
<protein>
    <submittedName>
        <fullName evidence="2">Uncharacterized protein</fullName>
    </submittedName>
</protein>
<dbReference type="eggNOG" id="ENOG50323I2">
    <property type="taxonomic scope" value="Bacteria"/>
</dbReference>
<dbReference type="AlphaFoldDB" id="D9XXW8"/>
<organism evidence="2 3">
    <name type="scientific">Streptomyces griseoflavus Tu4000</name>
    <dbReference type="NCBI Taxonomy" id="467200"/>
    <lineage>
        <taxon>Bacteria</taxon>
        <taxon>Bacillati</taxon>
        <taxon>Actinomycetota</taxon>
        <taxon>Actinomycetes</taxon>
        <taxon>Kitasatosporales</taxon>
        <taxon>Streptomycetaceae</taxon>
        <taxon>Streptomyces</taxon>
    </lineage>
</organism>
<name>D9XXW8_9ACTN</name>
<feature type="compositionally biased region" description="Low complexity" evidence="1">
    <location>
        <begin position="81"/>
        <end position="97"/>
    </location>
</feature>
<reference evidence="2" key="1">
    <citation type="submission" date="2009-02" db="EMBL/GenBank/DDBJ databases">
        <title>Annotation of Streptomyces griseoflavus strain Tu4000.</title>
        <authorList>
            <consortium name="The Broad Institute Genome Sequencing Platform"/>
            <consortium name="Broad Institute Microbial Sequencing Center"/>
            <person name="Fischbach M."/>
            <person name="Godfrey P."/>
            <person name="Ward D."/>
            <person name="Young S."/>
            <person name="Zeng Q."/>
            <person name="Koehrsen M."/>
            <person name="Alvarado L."/>
            <person name="Berlin A.M."/>
            <person name="Bochicchio J."/>
            <person name="Borenstein D."/>
            <person name="Chapman S.B."/>
            <person name="Chen Z."/>
            <person name="Engels R."/>
            <person name="Freedman E."/>
            <person name="Gellesch M."/>
            <person name="Goldberg J."/>
            <person name="Griggs A."/>
            <person name="Gujja S."/>
            <person name="Heilman E.R."/>
            <person name="Heiman D.I."/>
            <person name="Hepburn T.A."/>
            <person name="Howarth C."/>
            <person name="Jen D."/>
            <person name="Larson L."/>
            <person name="Lewis B."/>
            <person name="Mehta T."/>
            <person name="Park D."/>
            <person name="Pearson M."/>
            <person name="Richards J."/>
            <person name="Roberts A."/>
            <person name="Saif S."/>
            <person name="Shea T.D."/>
            <person name="Shenoy N."/>
            <person name="Sisk P."/>
            <person name="Stolte C."/>
            <person name="Sykes S.N."/>
            <person name="Thomson T."/>
            <person name="Walk T."/>
            <person name="White J."/>
            <person name="Yandava C."/>
            <person name="Straight P."/>
            <person name="Clardy J."/>
            <person name="Hung D."/>
            <person name="Kolter R."/>
            <person name="Mekalanos J."/>
            <person name="Walker S."/>
            <person name="Walsh C.T."/>
            <person name="Wieland-Brown L.C."/>
            <person name="Haas B."/>
            <person name="Nusbaum C."/>
            <person name="Birren B."/>
        </authorList>
    </citation>
    <scope>NUCLEOTIDE SEQUENCE [LARGE SCALE GENOMIC DNA]</scope>
    <source>
        <strain evidence="2">Tu4000</strain>
    </source>
</reference>
<gene>
    <name evidence="2" type="ORF">SSRG_02698</name>
</gene>